<dbReference type="PROSITE" id="PS00859">
    <property type="entry name" value="GTP_CYCLOHYDROL_1_1"/>
    <property type="match status" value="1"/>
</dbReference>
<dbReference type="UniPathway" id="UPA00848">
    <property type="reaction ID" value="UER00151"/>
</dbReference>
<dbReference type="SUPFAM" id="SSF55620">
    <property type="entry name" value="Tetrahydrobiopterin biosynthesis enzymes-like"/>
    <property type="match status" value="1"/>
</dbReference>
<dbReference type="InterPro" id="IPR001474">
    <property type="entry name" value="GTP_CycHdrlase_I"/>
</dbReference>
<comment type="subunit">
    <text evidence="4">Toroid-shaped homodecamer, composed of two pentamers of five dimers.</text>
</comment>
<organism evidence="9 10">
    <name type="scientific">Isosphaera pallida (strain ATCC 43644 / DSM 9630 / IS1B)</name>
    <dbReference type="NCBI Taxonomy" id="575540"/>
    <lineage>
        <taxon>Bacteria</taxon>
        <taxon>Pseudomonadati</taxon>
        <taxon>Planctomycetota</taxon>
        <taxon>Planctomycetia</taxon>
        <taxon>Isosphaerales</taxon>
        <taxon>Isosphaeraceae</taxon>
        <taxon>Isosphaera</taxon>
    </lineage>
</organism>
<dbReference type="GO" id="GO:0005737">
    <property type="term" value="C:cytoplasm"/>
    <property type="evidence" value="ECO:0007669"/>
    <property type="project" value="TreeGrafter"/>
</dbReference>
<evidence type="ECO:0000256" key="3">
    <source>
        <dbReference type="ARBA" id="ARBA00008085"/>
    </source>
</evidence>
<dbReference type="PROSITE" id="PS00860">
    <property type="entry name" value="GTP_CYCLOHYDROL_1_2"/>
    <property type="match status" value="1"/>
</dbReference>
<keyword evidence="7" id="KW-0547">Nucleotide-binding</keyword>
<dbReference type="NCBIfam" id="NF006826">
    <property type="entry name" value="PRK09347.1-3"/>
    <property type="match status" value="1"/>
</dbReference>
<dbReference type="Proteomes" id="UP000008631">
    <property type="component" value="Chromosome"/>
</dbReference>
<dbReference type="GO" id="GO:0005525">
    <property type="term" value="F:GTP binding"/>
    <property type="evidence" value="ECO:0007669"/>
    <property type="project" value="UniProtKB-KW"/>
</dbReference>
<dbReference type="eggNOG" id="COG0302">
    <property type="taxonomic scope" value="Bacteria"/>
</dbReference>
<dbReference type="FunFam" id="1.10.286.10:FF:000001">
    <property type="entry name" value="GTP cyclohydrolase 1"/>
    <property type="match status" value="1"/>
</dbReference>
<dbReference type="HOGENOM" id="CLU_049768_3_3_0"/>
<dbReference type="NCBIfam" id="NF006825">
    <property type="entry name" value="PRK09347.1-2"/>
    <property type="match status" value="1"/>
</dbReference>
<evidence type="ECO:0000313" key="9">
    <source>
        <dbReference type="EMBL" id="ADV63668.1"/>
    </source>
</evidence>
<keyword evidence="7" id="KW-0342">GTP-binding</keyword>
<reference evidence="9 10" key="1">
    <citation type="journal article" date="2011" name="Stand. Genomic Sci.">
        <title>Complete genome sequence of Isosphaera pallida type strain (IS1B).</title>
        <authorList>
            <consortium name="US DOE Joint Genome Institute (JGI-PGF)"/>
            <person name="Goker M."/>
            <person name="Cleland D."/>
            <person name="Saunders E."/>
            <person name="Lapidus A."/>
            <person name="Nolan M."/>
            <person name="Lucas S."/>
            <person name="Hammon N."/>
            <person name="Deshpande S."/>
            <person name="Cheng J.F."/>
            <person name="Tapia R."/>
            <person name="Han C."/>
            <person name="Goodwin L."/>
            <person name="Pitluck S."/>
            <person name="Liolios K."/>
            <person name="Pagani I."/>
            <person name="Ivanova N."/>
            <person name="Mavromatis K."/>
            <person name="Pati A."/>
            <person name="Chen A."/>
            <person name="Palaniappan K."/>
            <person name="Land M."/>
            <person name="Hauser L."/>
            <person name="Chang Y.J."/>
            <person name="Jeffries C.D."/>
            <person name="Detter J.C."/>
            <person name="Beck B."/>
            <person name="Woyke T."/>
            <person name="Bristow J."/>
            <person name="Eisen J.A."/>
            <person name="Markowitz V."/>
            <person name="Hugenholtz P."/>
            <person name="Kyrpides N.C."/>
            <person name="Klenk H.P."/>
        </authorList>
    </citation>
    <scope>NUCLEOTIDE SEQUENCE [LARGE SCALE GENOMIC DNA]</scope>
    <source>
        <strain evidence="10">ATCC 43644 / DSM 9630 / IS1B</strain>
    </source>
</reference>
<feature type="domain" description="GTP cyclohydrolase I" evidence="8">
    <location>
        <begin position="21"/>
        <end position="197"/>
    </location>
</feature>
<dbReference type="Gene3D" id="1.10.286.10">
    <property type="match status" value="1"/>
</dbReference>
<gene>
    <name evidence="7" type="primary">folE</name>
    <name evidence="9" type="ordered locus">Isop_3103</name>
</gene>
<dbReference type="InterPro" id="IPR020602">
    <property type="entry name" value="GTP_CycHdrlase_I_dom"/>
</dbReference>
<dbReference type="OrthoDB" id="9801207at2"/>
<dbReference type="Gene3D" id="3.30.1130.10">
    <property type="match status" value="1"/>
</dbReference>
<sequence length="200" mass="22259">MEEDGPPTAASTPSPVDLERIARAVREILIAVGENPDREGIRDTPQRVARMYAEVFQGLHQNPRDHLKTAFTETYEDTILIRDIAFISFCEHHLLPFVGKTHVAYRPRGRVVGLSKVPRVVDVLSRRPQLQERLTTDLADLLHCELDAQGVAVMVEATHSCMTIRGVSKPGSSCWTFAMRGVYETDPALRAEVLAMVRGG</sequence>
<evidence type="ECO:0000256" key="5">
    <source>
        <dbReference type="ARBA" id="ARBA00022563"/>
    </source>
</evidence>
<comment type="catalytic activity">
    <reaction evidence="1 7">
        <text>GTP + H2O = 7,8-dihydroneopterin 3'-triphosphate + formate + H(+)</text>
        <dbReference type="Rhea" id="RHEA:17473"/>
        <dbReference type="ChEBI" id="CHEBI:15377"/>
        <dbReference type="ChEBI" id="CHEBI:15378"/>
        <dbReference type="ChEBI" id="CHEBI:15740"/>
        <dbReference type="ChEBI" id="CHEBI:37565"/>
        <dbReference type="ChEBI" id="CHEBI:58462"/>
        <dbReference type="EC" id="3.5.4.16"/>
    </reaction>
</comment>
<dbReference type="STRING" id="575540.Isop_3103"/>
<dbReference type="AlphaFoldDB" id="E8R3F8"/>
<dbReference type="Pfam" id="PF01227">
    <property type="entry name" value="GTP_cyclohydroI"/>
    <property type="match status" value="1"/>
</dbReference>
<feature type="binding site" evidence="7">
    <location>
        <position position="90"/>
    </location>
    <ligand>
        <name>Zn(2+)</name>
        <dbReference type="ChEBI" id="CHEBI:29105"/>
    </ligand>
</feature>
<evidence type="ECO:0000256" key="6">
    <source>
        <dbReference type="ARBA" id="ARBA00022801"/>
    </source>
</evidence>
<dbReference type="NCBIfam" id="TIGR00063">
    <property type="entry name" value="folE"/>
    <property type="match status" value="1"/>
</dbReference>
<evidence type="ECO:0000256" key="4">
    <source>
        <dbReference type="ARBA" id="ARBA00011857"/>
    </source>
</evidence>
<evidence type="ECO:0000313" key="10">
    <source>
        <dbReference type="Proteomes" id="UP000008631"/>
    </source>
</evidence>
<evidence type="ECO:0000256" key="7">
    <source>
        <dbReference type="HAMAP-Rule" id="MF_00223"/>
    </source>
</evidence>
<keyword evidence="10" id="KW-1185">Reference proteome</keyword>
<dbReference type="PANTHER" id="PTHR11109">
    <property type="entry name" value="GTP CYCLOHYDROLASE I"/>
    <property type="match status" value="1"/>
</dbReference>
<comment type="subunit">
    <text evidence="7">Homopolymer.</text>
</comment>
<dbReference type="PANTHER" id="PTHR11109:SF7">
    <property type="entry name" value="GTP CYCLOHYDROLASE 1"/>
    <property type="match status" value="1"/>
</dbReference>
<proteinExistence type="inferred from homology"/>
<keyword evidence="7" id="KW-0862">Zinc</keyword>
<accession>E8R3F8</accession>
<dbReference type="HAMAP" id="MF_00223">
    <property type="entry name" value="FolE"/>
    <property type="match status" value="1"/>
</dbReference>
<comment type="pathway">
    <text evidence="2 7">Cofactor biosynthesis; 7,8-dihydroneopterin triphosphate biosynthesis; 7,8-dihydroneopterin triphosphate from GTP: step 1/1.</text>
</comment>
<dbReference type="GO" id="GO:0003934">
    <property type="term" value="F:GTP cyclohydrolase I activity"/>
    <property type="evidence" value="ECO:0007669"/>
    <property type="project" value="UniProtKB-UniRule"/>
</dbReference>
<dbReference type="FunCoup" id="E8R3F8">
    <property type="interactions" value="417"/>
</dbReference>
<dbReference type="InParanoid" id="E8R3F8"/>
<comment type="similarity">
    <text evidence="3 7">Belongs to the GTP cyclohydrolase I family.</text>
</comment>
<keyword evidence="5 7" id="KW-0554">One-carbon metabolism</keyword>
<dbReference type="EC" id="3.5.4.16" evidence="7"/>
<dbReference type="InterPro" id="IPR043133">
    <property type="entry name" value="GTP-CH-I_C/QueF"/>
</dbReference>
<dbReference type="EMBL" id="CP002353">
    <property type="protein sequence ID" value="ADV63668.1"/>
    <property type="molecule type" value="Genomic_DNA"/>
</dbReference>
<protein>
    <recommendedName>
        <fullName evidence="7">GTP cyclohydrolase 1</fullName>
        <ecNumber evidence="7">3.5.4.16</ecNumber>
    </recommendedName>
    <alternativeName>
        <fullName evidence="7">GTP cyclohydrolase I</fullName>
        <shortName evidence="7">GTP-CH-I</shortName>
    </alternativeName>
</protein>
<feature type="binding site" evidence="7">
    <location>
        <position position="93"/>
    </location>
    <ligand>
        <name>Zn(2+)</name>
        <dbReference type="ChEBI" id="CHEBI:29105"/>
    </ligand>
</feature>
<dbReference type="GO" id="GO:0006729">
    <property type="term" value="P:tetrahydrobiopterin biosynthetic process"/>
    <property type="evidence" value="ECO:0007669"/>
    <property type="project" value="TreeGrafter"/>
</dbReference>
<evidence type="ECO:0000256" key="2">
    <source>
        <dbReference type="ARBA" id="ARBA00005080"/>
    </source>
</evidence>
<dbReference type="InterPro" id="IPR018234">
    <property type="entry name" value="GTP_CycHdrlase_I_CS"/>
</dbReference>
<feature type="binding site" evidence="7">
    <location>
        <position position="161"/>
    </location>
    <ligand>
        <name>Zn(2+)</name>
        <dbReference type="ChEBI" id="CHEBI:29105"/>
    </ligand>
</feature>
<dbReference type="FunFam" id="3.30.1130.10:FF:000001">
    <property type="entry name" value="GTP cyclohydrolase 1"/>
    <property type="match status" value="1"/>
</dbReference>
<evidence type="ECO:0000259" key="8">
    <source>
        <dbReference type="Pfam" id="PF01227"/>
    </source>
</evidence>
<name>E8R3F8_ISOPI</name>
<dbReference type="GO" id="GO:0046654">
    <property type="term" value="P:tetrahydrofolate biosynthetic process"/>
    <property type="evidence" value="ECO:0007669"/>
    <property type="project" value="UniProtKB-UniRule"/>
</dbReference>
<keyword evidence="6 7" id="KW-0378">Hydrolase</keyword>
<dbReference type="KEGG" id="ipa:Isop_3103"/>
<evidence type="ECO:0000256" key="1">
    <source>
        <dbReference type="ARBA" id="ARBA00001052"/>
    </source>
</evidence>
<dbReference type="GO" id="GO:0008270">
    <property type="term" value="F:zinc ion binding"/>
    <property type="evidence" value="ECO:0007669"/>
    <property type="project" value="UniProtKB-UniRule"/>
</dbReference>
<dbReference type="GO" id="GO:0006730">
    <property type="term" value="P:one-carbon metabolic process"/>
    <property type="evidence" value="ECO:0007669"/>
    <property type="project" value="UniProtKB-UniRule"/>
</dbReference>
<keyword evidence="7" id="KW-0479">Metal-binding</keyword>
<dbReference type="InterPro" id="IPR043134">
    <property type="entry name" value="GTP-CH-I_N"/>
</dbReference>
<dbReference type="RefSeq" id="WP_013565956.1">
    <property type="nucleotide sequence ID" value="NC_014962.1"/>
</dbReference>